<protein>
    <recommendedName>
        <fullName evidence="2">Thioredoxin-like fold domain-containing protein</fullName>
    </recommendedName>
</protein>
<comment type="caution">
    <text evidence="1">The sequence shown here is derived from an EMBL/GenBank/DDBJ whole genome shotgun (WGS) entry which is preliminary data.</text>
</comment>
<dbReference type="EMBL" id="VSSQ01001446">
    <property type="protein sequence ID" value="MPM08409.1"/>
    <property type="molecule type" value="Genomic_DNA"/>
</dbReference>
<reference evidence="1" key="1">
    <citation type="submission" date="2019-08" db="EMBL/GenBank/DDBJ databases">
        <authorList>
            <person name="Kucharzyk K."/>
            <person name="Murdoch R.W."/>
            <person name="Higgins S."/>
            <person name="Loffler F."/>
        </authorList>
    </citation>
    <scope>NUCLEOTIDE SEQUENCE</scope>
</reference>
<sequence>MVEAELVKKKIPYKKCLDMDVMSANKVMSVPTLQVDSDLYCAADAYKWIESQEVVG</sequence>
<evidence type="ECO:0008006" key="2">
    <source>
        <dbReference type="Google" id="ProtNLM"/>
    </source>
</evidence>
<gene>
    <name evidence="1" type="ORF">SDC9_54721</name>
</gene>
<name>A0A644WX81_9ZZZZ</name>
<proteinExistence type="predicted"/>
<dbReference type="AlphaFoldDB" id="A0A644WX81"/>
<organism evidence="1">
    <name type="scientific">bioreactor metagenome</name>
    <dbReference type="NCBI Taxonomy" id="1076179"/>
    <lineage>
        <taxon>unclassified sequences</taxon>
        <taxon>metagenomes</taxon>
        <taxon>ecological metagenomes</taxon>
    </lineage>
</organism>
<accession>A0A644WX81</accession>
<evidence type="ECO:0000313" key="1">
    <source>
        <dbReference type="EMBL" id="MPM08409.1"/>
    </source>
</evidence>